<dbReference type="SUPFAM" id="SSF53850">
    <property type="entry name" value="Periplasmic binding protein-like II"/>
    <property type="match status" value="1"/>
</dbReference>
<comment type="similarity">
    <text evidence="1">Belongs to the bacterial solute-binding protein 3 family.</text>
</comment>
<dbReference type="Pfam" id="PF00497">
    <property type="entry name" value="SBP_bac_3"/>
    <property type="match status" value="1"/>
</dbReference>
<dbReference type="Proteomes" id="UP000286931">
    <property type="component" value="Unassembled WGS sequence"/>
</dbReference>
<dbReference type="AlphaFoldDB" id="A0A401YJV3"/>
<dbReference type="Gene3D" id="3.40.190.10">
    <property type="entry name" value="Periplasmic binding protein-like II"/>
    <property type="match status" value="2"/>
</dbReference>
<evidence type="ECO:0000256" key="1">
    <source>
        <dbReference type="ARBA" id="ARBA00010333"/>
    </source>
</evidence>
<gene>
    <name evidence="6" type="primary">gluB</name>
    <name evidence="6" type="ORF">EHYA_02536</name>
</gene>
<dbReference type="GO" id="GO:0030288">
    <property type="term" value="C:outer membrane-bounded periplasmic space"/>
    <property type="evidence" value="ECO:0007669"/>
    <property type="project" value="TreeGrafter"/>
</dbReference>
<dbReference type="PANTHER" id="PTHR30085:SF6">
    <property type="entry name" value="ABC TRANSPORTER GLUTAMINE-BINDING PROTEIN GLNH"/>
    <property type="match status" value="1"/>
</dbReference>
<comment type="caution">
    <text evidence="6">The sequence shown here is derived from an EMBL/GenBank/DDBJ whole genome shotgun (WGS) entry which is preliminary data.</text>
</comment>
<dbReference type="InterPro" id="IPR001638">
    <property type="entry name" value="Solute-binding_3/MltF_N"/>
</dbReference>
<dbReference type="RefSeq" id="WP_126637002.1">
    <property type="nucleotide sequence ID" value="NZ_BIFH01000016.1"/>
</dbReference>
<dbReference type="InterPro" id="IPR051455">
    <property type="entry name" value="Bact_solute-bind_prot3"/>
</dbReference>
<dbReference type="GO" id="GO:0006865">
    <property type="term" value="P:amino acid transport"/>
    <property type="evidence" value="ECO:0007669"/>
    <property type="project" value="TreeGrafter"/>
</dbReference>
<evidence type="ECO:0000256" key="2">
    <source>
        <dbReference type="ARBA" id="ARBA00022448"/>
    </source>
</evidence>
<keyword evidence="3 4" id="KW-0732">Signal</keyword>
<dbReference type="EMBL" id="BIFH01000016">
    <property type="protein sequence ID" value="GCD94867.1"/>
    <property type="molecule type" value="Genomic_DNA"/>
</dbReference>
<name>A0A401YJV3_9ACTN</name>
<feature type="chain" id="PRO_5019483513" evidence="4">
    <location>
        <begin position="25"/>
        <end position="289"/>
    </location>
</feature>
<reference evidence="6 7" key="1">
    <citation type="submission" date="2018-12" db="EMBL/GenBank/DDBJ databases">
        <title>Draft genome sequence of Embleya hyalina NBRC 13850T.</title>
        <authorList>
            <person name="Komaki H."/>
            <person name="Hosoyama A."/>
            <person name="Kimura A."/>
            <person name="Ichikawa N."/>
            <person name="Tamura T."/>
        </authorList>
    </citation>
    <scope>NUCLEOTIDE SEQUENCE [LARGE SCALE GENOMIC DNA]</scope>
    <source>
        <strain evidence="6 7">NBRC 13850</strain>
    </source>
</reference>
<evidence type="ECO:0000256" key="3">
    <source>
        <dbReference type="ARBA" id="ARBA00022729"/>
    </source>
</evidence>
<dbReference type="OrthoDB" id="3229768at2"/>
<keyword evidence="7" id="KW-1185">Reference proteome</keyword>
<evidence type="ECO:0000259" key="5">
    <source>
        <dbReference type="SMART" id="SM00062"/>
    </source>
</evidence>
<accession>A0A401YJV3</accession>
<keyword evidence="2" id="KW-0813">Transport</keyword>
<feature type="domain" description="Solute-binding protein family 3/N-terminal" evidence="5">
    <location>
        <begin position="37"/>
        <end position="253"/>
    </location>
</feature>
<evidence type="ECO:0000313" key="6">
    <source>
        <dbReference type="EMBL" id="GCD94867.1"/>
    </source>
</evidence>
<proteinExistence type="inferred from homology"/>
<dbReference type="SMART" id="SM00062">
    <property type="entry name" value="PBPb"/>
    <property type="match status" value="1"/>
</dbReference>
<protein>
    <submittedName>
        <fullName evidence="6">ABC transporter substrate-binding protein</fullName>
    </submittedName>
</protein>
<feature type="signal peptide" evidence="4">
    <location>
        <begin position="1"/>
        <end position="24"/>
    </location>
</feature>
<sequence length="289" mass="31724">MNTKALRRRVACLLLVALAPVACTNDSTDRRFFGKSLLVVGMHNDLPGVSLLENYQRSGTDVLLTTMLKTKLKVEISPTEVSSKDRITKLRSGQVDLVVGSFSITPERMRQIDFVGPYLTTRQGFLVGPDDANIKVLADLNGKRVCTWEGTTSENALEQLRTQKVDMLIEADATTCMADLKSGRVAAVSTDQTILYGYANLNAAAGFRVVPDLTIGAPQHYGIGLPKGHRDDCRRLKGIIKEYVESSAWIEAIRVSLPQIPIQAPGWISNYKPIASTVDKYSCLDEPIP</sequence>
<dbReference type="GO" id="GO:0005576">
    <property type="term" value="C:extracellular region"/>
    <property type="evidence" value="ECO:0007669"/>
    <property type="project" value="TreeGrafter"/>
</dbReference>
<evidence type="ECO:0000313" key="7">
    <source>
        <dbReference type="Proteomes" id="UP000286931"/>
    </source>
</evidence>
<dbReference type="PANTHER" id="PTHR30085">
    <property type="entry name" value="AMINO ACID ABC TRANSPORTER PERMEASE"/>
    <property type="match status" value="1"/>
</dbReference>
<evidence type="ECO:0000256" key="4">
    <source>
        <dbReference type="SAM" id="SignalP"/>
    </source>
</evidence>
<organism evidence="6 7">
    <name type="scientific">Embleya hyalina</name>
    <dbReference type="NCBI Taxonomy" id="516124"/>
    <lineage>
        <taxon>Bacteria</taxon>
        <taxon>Bacillati</taxon>
        <taxon>Actinomycetota</taxon>
        <taxon>Actinomycetes</taxon>
        <taxon>Kitasatosporales</taxon>
        <taxon>Streptomycetaceae</taxon>
        <taxon>Embleya</taxon>
    </lineage>
</organism>